<evidence type="ECO:0000256" key="1">
    <source>
        <dbReference type="ARBA" id="ARBA00022516"/>
    </source>
</evidence>
<dbReference type="InterPro" id="IPR011777">
    <property type="entry name" value="Geranylgeranyl_Rdtase_fam"/>
</dbReference>
<evidence type="ECO:0000256" key="5">
    <source>
        <dbReference type="ARBA" id="ARBA00023209"/>
    </source>
</evidence>
<dbReference type="KEGG" id="dbc:MFMK1_003083"/>
<dbReference type="PANTHER" id="PTHR42685:SF18">
    <property type="entry name" value="DIGERANYLGERANYLGLYCEROPHOSPHOLIPID REDUCTASE"/>
    <property type="match status" value="1"/>
</dbReference>
<organism evidence="8 9">
    <name type="scientific">Metallumcola ferriviriculae</name>
    <dbReference type="NCBI Taxonomy" id="3039180"/>
    <lineage>
        <taxon>Bacteria</taxon>
        <taxon>Bacillati</taxon>
        <taxon>Bacillota</taxon>
        <taxon>Clostridia</taxon>
        <taxon>Neomoorellales</taxon>
        <taxon>Desulfitibacteraceae</taxon>
        <taxon>Metallumcola</taxon>
    </lineage>
</organism>
<keyword evidence="9" id="KW-1185">Reference proteome</keyword>
<dbReference type="InterPro" id="IPR054715">
    <property type="entry name" value="GGR_cat"/>
</dbReference>
<name>A0AAU0UVB0_9FIRM</name>
<dbReference type="EMBL" id="CP121694">
    <property type="protein sequence ID" value="WRO23233.1"/>
    <property type="molecule type" value="Genomic_DNA"/>
</dbReference>
<evidence type="ECO:0000256" key="3">
    <source>
        <dbReference type="ARBA" id="ARBA00023002"/>
    </source>
</evidence>
<feature type="domain" description="Digeranylgeranylglycerophospholipid reductase catalytic" evidence="7">
    <location>
        <begin position="180"/>
        <end position="215"/>
    </location>
</feature>
<dbReference type="SUPFAM" id="SSF51905">
    <property type="entry name" value="FAD/NAD(P)-binding domain"/>
    <property type="match status" value="1"/>
</dbReference>
<evidence type="ECO:0000313" key="9">
    <source>
        <dbReference type="Proteomes" id="UP001329915"/>
    </source>
</evidence>
<keyword evidence="2" id="KW-0285">Flavoprotein</keyword>
<keyword evidence="4" id="KW-0443">Lipid metabolism</keyword>
<dbReference type="Gene3D" id="3.50.50.60">
    <property type="entry name" value="FAD/NAD(P)-binding domain"/>
    <property type="match status" value="1"/>
</dbReference>
<dbReference type="GO" id="GO:0016628">
    <property type="term" value="F:oxidoreductase activity, acting on the CH-CH group of donors, NAD or NADP as acceptor"/>
    <property type="evidence" value="ECO:0007669"/>
    <property type="project" value="InterPro"/>
</dbReference>
<dbReference type="AlphaFoldDB" id="A0AAU0UVB0"/>
<keyword evidence="6" id="KW-1208">Phospholipid metabolism</keyword>
<proteinExistence type="predicted"/>
<dbReference type="Proteomes" id="UP001329915">
    <property type="component" value="Chromosome"/>
</dbReference>
<reference evidence="8 9" key="1">
    <citation type="submission" date="2023-04" db="EMBL/GenBank/DDBJ databases">
        <authorList>
            <person name="Hsu D."/>
        </authorList>
    </citation>
    <scope>NUCLEOTIDE SEQUENCE [LARGE SCALE GENOMIC DNA]</scope>
    <source>
        <strain evidence="8 9">MK1</strain>
    </source>
</reference>
<dbReference type="Pfam" id="PF22578">
    <property type="entry name" value="GGR_cat"/>
    <property type="match status" value="1"/>
</dbReference>
<protein>
    <submittedName>
        <fullName evidence="8">NAD(P)/FAD-dependent oxidoreductase</fullName>
    </submittedName>
</protein>
<accession>A0AAU0UVB0</accession>
<dbReference type="InterPro" id="IPR050407">
    <property type="entry name" value="Geranylgeranyl_reductase"/>
</dbReference>
<dbReference type="RefSeq" id="WP_366922614.1">
    <property type="nucleotide sequence ID" value="NZ_CP121694.1"/>
</dbReference>
<dbReference type="PRINTS" id="PR00420">
    <property type="entry name" value="RNGMNOXGNASE"/>
</dbReference>
<dbReference type="GO" id="GO:0008654">
    <property type="term" value="P:phospholipid biosynthetic process"/>
    <property type="evidence" value="ECO:0007669"/>
    <property type="project" value="UniProtKB-KW"/>
</dbReference>
<evidence type="ECO:0000256" key="6">
    <source>
        <dbReference type="ARBA" id="ARBA00023264"/>
    </source>
</evidence>
<evidence type="ECO:0000256" key="4">
    <source>
        <dbReference type="ARBA" id="ARBA00023098"/>
    </source>
</evidence>
<dbReference type="PANTHER" id="PTHR42685">
    <property type="entry name" value="GERANYLGERANYL DIPHOSPHATE REDUCTASE"/>
    <property type="match status" value="1"/>
</dbReference>
<keyword evidence="3" id="KW-0560">Oxidoreductase</keyword>
<dbReference type="InterPro" id="IPR036188">
    <property type="entry name" value="FAD/NAD-bd_sf"/>
</dbReference>
<dbReference type="Pfam" id="PF13450">
    <property type="entry name" value="NAD_binding_8"/>
    <property type="match status" value="1"/>
</dbReference>
<gene>
    <name evidence="8" type="ORF">MFMK1_003083</name>
</gene>
<evidence type="ECO:0000256" key="2">
    <source>
        <dbReference type="ARBA" id="ARBA00022630"/>
    </source>
</evidence>
<dbReference type="NCBIfam" id="TIGR02032">
    <property type="entry name" value="GG-red-SF"/>
    <property type="match status" value="1"/>
</dbReference>
<keyword evidence="5" id="KW-0594">Phospholipid biosynthesis</keyword>
<evidence type="ECO:0000313" key="8">
    <source>
        <dbReference type="EMBL" id="WRO23233.1"/>
    </source>
</evidence>
<evidence type="ECO:0000259" key="7">
    <source>
        <dbReference type="Pfam" id="PF22578"/>
    </source>
</evidence>
<sequence length="358" mass="38649">MRASIKQYDAVVIGAGPAGASAAKELADRGFSTALLEKRKRIGIPVRCAEFIPRFLNSYCDIPACSIAQKIEHMETYLPDESREVTSAPGYVVHRFLFDKQLAAQAVKAGAVLYIGTKALKTNNNEVVAFRGNRTVVFKTKVIIGADGPNSIVRKAIGAKKPPMVNALQAEVVLKQEQLNTQVFFHHLIYGGYAWFFPKGNTANVGLGMINQGGDSVRKGWQELIRLFNIESPLSYTGGQIPVGGLVKHLVKDNMLLVGDAAGLTHPITGAGISNAVISGKMAGAAAADALAAGDYSCLNTYKEDVEDLFGNSLRLAVANRKYQEANWSNDLDTLTGVIKKTWVAFPGYGLKKQERGF</sequence>
<keyword evidence="1" id="KW-0444">Lipid biosynthesis</keyword>